<keyword evidence="3" id="KW-1185">Reference proteome</keyword>
<reference evidence="2 3" key="1">
    <citation type="submission" date="2024-02" db="EMBL/GenBank/DDBJ databases">
        <authorList>
            <person name="Saticioglu I.B."/>
        </authorList>
    </citation>
    <scope>NUCLEOTIDE SEQUENCE [LARGE SCALE GENOMIC DNA]</scope>
    <source>
        <strain evidence="2 3">Mu-43</strain>
    </source>
</reference>
<organism evidence="2 3">
    <name type="scientific">Microbacterium istanbulense</name>
    <dbReference type="NCBI Taxonomy" id="3122049"/>
    <lineage>
        <taxon>Bacteria</taxon>
        <taxon>Bacillati</taxon>
        <taxon>Actinomycetota</taxon>
        <taxon>Actinomycetes</taxon>
        <taxon>Micrococcales</taxon>
        <taxon>Microbacteriaceae</taxon>
        <taxon>Microbacterium</taxon>
    </lineage>
</organism>
<evidence type="ECO:0000313" key="2">
    <source>
        <dbReference type="EMBL" id="MEJ1091000.1"/>
    </source>
</evidence>
<accession>A0ABU8LJ04</accession>
<proteinExistence type="predicted"/>
<dbReference type="Proteomes" id="UP001366085">
    <property type="component" value="Unassembled WGS sequence"/>
</dbReference>
<dbReference type="Pfam" id="PF13302">
    <property type="entry name" value="Acetyltransf_3"/>
    <property type="match status" value="1"/>
</dbReference>
<dbReference type="RefSeq" id="WP_337318113.1">
    <property type="nucleotide sequence ID" value="NZ_JBBDGN010000003.1"/>
</dbReference>
<dbReference type="PROSITE" id="PS51186">
    <property type="entry name" value="GNAT"/>
    <property type="match status" value="1"/>
</dbReference>
<sequence length="176" mass="19449">MTLETPRLRLRELTEADLPALRAILQNPQAMVAYEGPMSDAEVHGWLERQQQRYAADGFGLWAAVSRETDEMIGQCGLTLQSGSGEEVVEVGYLFRPDVWHRGYATEAASGAVAHAFATLDTAAVHAQIRDINLASMNVAIRLGMTVRGRFVKHYRGVTMPHLDFAVTREAWAAHS</sequence>
<dbReference type="InterPro" id="IPR051531">
    <property type="entry name" value="N-acetyltransferase"/>
</dbReference>
<comment type="caution">
    <text evidence="2">The sequence shown here is derived from an EMBL/GenBank/DDBJ whole genome shotgun (WGS) entry which is preliminary data.</text>
</comment>
<feature type="domain" description="N-acetyltransferase" evidence="1">
    <location>
        <begin position="8"/>
        <end position="170"/>
    </location>
</feature>
<dbReference type="EMBL" id="JBBDGN010000003">
    <property type="protein sequence ID" value="MEJ1091000.1"/>
    <property type="molecule type" value="Genomic_DNA"/>
</dbReference>
<gene>
    <name evidence="2" type="ORF">WDU93_04775</name>
</gene>
<dbReference type="PANTHER" id="PTHR43792:SF1">
    <property type="entry name" value="N-ACETYLTRANSFERASE DOMAIN-CONTAINING PROTEIN"/>
    <property type="match status" value="1"/>
</dbReference>
<dbReference type="SUPFAM" id="SSF55729">
    <property type="entry name" value="Acyl-CoA N-acyltransferases (Nat)"/>
    <property type="match status" value="1"/>
</dbReference>
<protein>
    <submittedName>
        <fullName evidence="2">GNAT family N-acetyltransferase</fullName>
    </submittedName>
</protein>
<name>A0ABU8LJ04_9MICO</name>
<dbReference type="InterPro" id="IPR016181">
    <property type="entry name" value="Acyl_CoA_acyltransferase"/>
</dbReference>
<dbReference type="PANTHER" id="PTHR43792">
    <property type="entry name" value="GNAT FAMILY, PUTATIVE (AFU_ORTHOLOGUE AFUA_3G00765)-RELATED-RELATED"/>
    <property type="match status" value="1"/>
</dbReference>
<dbReference type="Gene3D" id="3.40.630.30">
    <property type="match status" value="1"/>
</dbReference>
<evidence type="ECO:0000313" key="3">
    <source>
        <dbReference type="Proteomes" id="UP001366085"/>
    </source>
</evidence>
<evidence type="ECO:0000259" key="1">
    <source>
        <dbReference type="PROSITE" id="PS51186"/>
    </source>
</evidence>
<dbReference type="InterPro" id="IPR000182">
    <property type="entry name" value="GNAT_dom"/>
</dbReference>